<protein>
    <submittedName>
        <fullName evidence="2">Uncharacterized protein</fullName>
    </submittedName>
</protein>
<dbReference type="AlphaFoldDB" id="A0A4C1UM85"/>
<organism evidence="2 3">
    <name type="scientific">Eumeta variegata</name>
    <name type="common">Bagworm moth</name>
    <name type="synonym">Eumeta japonica</name>
    <dbReference type="NCBI Taxonomy" id="151549"/>
    <lineage>
        <taxon>Eukaryota</taxon>
        <taxon>Metazoa</taxon>
        <taxon>Ecdysozoa</taxon>
        <taxon>Arthropoda</taxon>
        <taxon>Hexapoda</taxon>
        <taxon>Insecta</taxon>
        <taxon>Pterygota</taxon>
        <taxon>Neoptera</taxon>
        <taxon>Endopterygota</taxon>
        <taxon>Lepidoptera</taxon>
        <taxon>Glossata</taxon>
        <taxon>Ditrysia</taxon>
        <taxon>Tineoidea</taxon>
        <taxon>Psychidae</taxon>
        <taxon>Oiketicinae</taxon>
        <taxon>Eumeta</taxon>
    </lineage>
</organism>
<reference evidence="2 3" key="1">
    <citation type="journal article" date="2019" name="Commun. Biol.">
        <title>The bagworm genome reveals a unique fibroin gene that provides high tensile strength.</title>
        <authorList>
            <person name="Kono N."/>
            <person name="Nakamura H."/>
            <person name="Ohtoshi R."/>
            <person name="Tomita M."/>
            <person name="Numata K."/>
            <person name="Arakawa K."/>
        </authorList>
    </citation>
    <scope>NUCLEOTIDE SEQUENCE [LARGE SCALE GENOMIC DNA]</scope>
</reference>
<evidence type="ECO:0000313" key="3">
    <source>
        <dbReference type="Proteomes" id="UP000299102"/>
    </source>
</evidence>
<dbReference type="Proteomes" id="UP000299102">
    <property type="component" value="Unassembled WGS sequence"/>
</dbReference>
<feature type="region of interest" description="Disordered" evidence="1">
    <location>
        <begin position="111"/>
        <end position="130"/>
    </location>
</feature>
<comment type="caution">
    <text evidence="2">The sequence shown here is derived from an EMBL/GenBank/DDBJ whole genome shotgun (WGS) entry which is preliminary data.</text>
</comment>
<sequence>MPREPVAGVLAVIFVTSRVMNLRTDSLDFVSVPFIKVDDAVDLICMSEIYSSCSNETNVTRRLTKRPLDDATSPSKEVSTAPARAGDPEIEKIVHSFRSNHRCEFVFKRTRSHKGGGGPAGRSPNYLPLI</sequence>
<keyword evidence="3" id="KW-1185">Reference proteome</keyword>
<feature type="region of interest" description="Disordered" evidence="1">
    <location>
        <begin position="64"/>
        <end position="85"/>
    </location>
</feature>
<dbReference type="EMBL" id="BGZK01000195">
    <property type="protein sequence ID" value="GBP27573.1"/>
    <property type="molecule type" value="Genomic_DNA"/>
</dbReference>
<name>A0A4C1UM85_EUMVA</name>
<gene>
    <name evidence="2" type="ORF">EVAR_18768_1</name>
</gene>
<evidence type="ECO:0000313" key="2">
    <source>
        <dbReference type="EMBL" id="GBP27573.1"/>
    </source>
</evidence>
<evidence type="ECO:0000256" key="1">
    <source>
        <dbReference type="SAM" id="MobiDB-lite"/>
    </source>
</evidence>
<accession>A0A4C1UM85</accession>
<proteinExistence type="predicted"/>